<sequence length="393" mass="44836">MTSLQDDIAQSPTSHSVVAFKETFYSGQDEDEEEYDHVQDLLYDAQVAFISHKYDRAIPLLREAVKYGSSRAAMNLAAIYMTGQDDTIDVDYAKAVHWYMEAIDIALRSTPIHYSAELGDLVEKFTDVMRFHLINPEQYPEEFQAAQAMMRVLSNRMESEGESVIAIDEQTGKEKVSKRENWRRAIWITVTYTRALVYADQNMHKKAINQYYKCLAIHRTTHHEADDLQKLAQLELAKIDPSFEPHLDEEKESIENMMQRTSLEHQHNRPERYVISFDENRRPIDSSASSDSPSSSLVSIPITVHTGSKLFLRDVSQPSDQSNDDVQASPPNQNLFSADSIPQTPLYSCIRCGRQEDMMPVCAKCKHARYCSVSCLKADVQSHSKHCRSVTPS</sequence>
<evidence type="ECO:0000313" key="7">
    <source>
        <dbReference type="EMBL" id="OZJ04213.1"/>
    </source>
</evidence>
<dbReference type="PROSITE" id="PS01360">
    <property type="entry name" value="ZF_MYND_1"/>
    <property type="match status" value="1"/>
</dbReference>
<evidence type="ECO:0000256" key="3">
    <source>
        <dbReference type="ARBA" id="ARBA00022833"/>
    </source>
</evidence>
<dbReference type="Gene3D" id="1.25.40.10">
    <property type="entry name" value="Tetratricopeptide repeat domain"/>
    <property type="match status" value="1"/>
</dbReference>
<dbReference type="SUPFAM" id="SSF81901">
    <property type="entry name" value="HCP-like"/>
    <property type="match status" value="1"/>
</dbReference>
<evidence type="ECO:0000256" key="1">
    <source>
        <dbReference type="ARBA" id="ARBA00022723"/>
    </source>
</evidence>
<evidence type="ECO:0000256" key="4">
    <source>
        <dbReference type="PROSITE-ProRule" id="PRU00134"/>
    </source>
</evidence>
<dbReference type="GO" id="GO:0008270">
    <property type="term" value="F:zinc ion binding"/>
    <property type="evidence" value="ECO:0007669"/>
    <property type="project" value="UniProtKB-KW"/>
</dbReference>
<keyword evidence="3" id="KW-0862">Zinc</keyword>
<feature type="domain" description="MYND-type" evidence="6">
    <location>
        <begin position="349"/>
        <end position="387"/>
    </location>
</feature>
<organism evidence="7 8">
    <name type="scientific">Bifiguratus adelaidae</name>
    <dbReference type="NCBI Taxonomy" id="1938954"/>
    <lineage>
        <taxon>Eukaryota</taxon>
        <taxon>Fungi</taxon>
        <taxon>Fungi incertae sedis</taxon>
        <taxon>Mucoromycota</taxon>
        <taxon>Mucoromycotina</taxon>
        <taxon>Endogonomycetes</taxon>
        <taxon>Endogonales</taxon>
        <taxon>Endogonales incertae sedis</taxon>
        <taxon>Bifiguratus</taxon>
    </lineage>
</organism>
<keyword evidence="8" id="KW-1185">Reference proteome</keyword>
<protein>
    <recommendedName>
        <fullName evidence="6">MYND-type domain-containing protein</fullName>
    </recommendedName>
</protein>
<dbReference type="InterPro" id="IPR011990">
    <property type="entry name" value="TPR-like_helical_dom_sf"/>
</dbReference>
<dbReference type="Pfam" id="PF01753">
    <property type="entry name" value="zf-MYND"/>
    <property type="match status" value="1"/>
</dbReference>
<dbReference type="SUPFAM" id="SSF144232">
    <property type="entry name" value="HIT/MYND zinc finger-like"/>
    <property type="match status" value="1"/>
</dbReference>
<evidence type="ECO:0000259" key="6">
    <source>
        <dbReference type="PROSITE" id="PS50865"/>
    </source>
</evidence>
<dbReference type="EMBL" id="MVBO01000049">
    <property type="protein sequence ID" value="OZJ04213.1"/>
    <property type="molecule type" value="Genomic_DNA"/>
</dbReference>
<proteinExistence type="predicted"/>
<dbReference type="Gene3D" id="6.10.140.2220">
    <property type="match status" value="1"/>
</dbReference>
<dbReference type="PROSITE" id="PS50865">
    <property type="entry name" value="ZF_MYND_2"/>
    <property type="match status" value="1"/>
</dbReference>
<evidence type="ECO:0000256" key="5">
    <source>
        <dbReference type="SAM" id="MobiDB-lite"/>
    </source>
</evidence>
<comment type="caution">
    <text evidence="7">The sequence shown here is derived from an EMBL/GenBank/DDBJ whole genome shotgun (WGS) entry which is preliminary data.</text>
</comment>
<keyword evidence="2 4" id="KW-0863">Zinc-finger</keyword>
<feature type="compositionally biased region" description="Low complexity" evidence="5">
    <location>
        <begin position="285"/>
        <end position="297"/>
    </location>
</feature>
<name>A0A261Y0U0_9FUNG</name>
<gene>
    <name evidence="7" type="ORF">BZG36_02955</name>
</gene>
<dbReference type="InterPro" id="IPR002893">
    <property type="entry name" value="Znf_MYND"/>
</dbReference>
<dbReference type="AlphaFoldDB" id="A0A261Y0U0"/>
<feature type="region of interest" description="Disordered" evidence="5">
    <location>
        <begin position="315"/>
        <end position="339"/>
    </location>
</feature>
<accession>A0A261Y0U0</accession>
<keyword evidence="1" id="KW-0479">Metal-binding</keyword>
<evidence type="ECO:0000256" key="2">
    <source>
        <dbReference type="ARBA" id="ARBA00022771"/>
    </source>
</evidence>
<feature type="compositionally biased region" description="Polar residues" evidence="5">
    <location>
        <begin position="316"/>
        <end position="339"/>
    </location>
</feature>
<feature type="region of interest" description="Disordered" evidence="5">
    <location>
        <begin position="277"/>
        <end position="297"/>
    </location>
</feature>
<evidence type="ECO:0000313" key="8">
    <source>
        <dbReference type="Proteomes" id="UP000242875"/>
    </source>
</evidence>
<dbReference type="OrthoDB" id="2271790at2759"/>
<reference evidence="7 8" key="1">
    <citation type="journal article" date="2017" name="Mycologia">
        <title>Bifiguratus adelaidae, gen. et sp. nov., a new member of Mucoromycotina in endophytic and soil-dwelling habitats.</title>
        <authorList>
            <person name="Torres-Cruz T.J."/>
            <person name="Billingsley Tobias T.L."/>
            <person name="Almatruk M."/>
            <person name="Hesse C."/>
            <person name="Kuske C.R."/>
            <person name="Desiro A."/>
            <person name="Benucci G.M."/>
            <person name="Bonito G."/>
            <person name="Stajich J.E."/>
            <person name="Dunlap C."/>
            <person name="Arnold A.E."/>
            <person name="Porras-Alfaro A."/>
        </authorList>
    </citation>
    <scope>NUCLEOTIDE SEQUENCE [LARGE SCALE GENOMIC DNA]</scope>
    <source>
        <strain evidence="7 8">AZ0501</strain>
    </source>
</reference>
<dbReference type="Proteomes" id="UP000242875">
    <property type="component" value="Unassembled WGS sequence"/>
</dbReference>